<organism evidence="3 4">
    <name type="scientific">Nocardiopsis flavescens</name>
    <dbReference type="NCBI Taxonomy" id="758803"/>
    <lineage>
        <taxon>Bacteria</taxon>
        <taxon>Bacillati</taxon>
        <taxon>Actinomycetota</taxon>
        <taxon>Actinomycetes</taxon>
        <taxon>Streptosporangiales</taxon>
        <taxon>Nocardiopsidaceae</taxon>
        <taxon>Nocardiopsis</taxon>
    </lineage>
</organism>
<dbReference type="STRING" id="758803.SAMN05421803_11222"/>
<reference evidence="3 4" key="1">
    <citation type="submission" date="2016-11" db="EMBL/GenBank/DDBJ databases">
        <authorList>
            <person name="Jaros S."/>
            <person name="Januszkiewicz K."/>
            <person name="Wedrychowicz H."/>
        </authorList>
    </citation>
    <scope>NUCLEOTIDE SEQUENCE [LARGE SCALE GENOMIC DNA]</scope>
    <source>
        <strain evidence="3 4">CGMCC 4.5723</strain>
    </source>
</reference>
<evidence type="ECO:0000313" key="4">
    <source>
        <dbReference type="Proteomes" id="UP000184452"/>
    </source>
</evidence>
<keyword evidence="3" id="KW-0418">Kinase</keyword>
<dbReference type="EMBL" id="FQZK01000012">
    <property type="protein sequence ID" value="SHJ97171.1"/>
    <property type="molecule type" value="Genomic_DNA"/>
</dbReference>
<keyword evidence="4" id="KW-1185">Reference proteome</keyword>
<name>A0A1M6NN56_9ACTN</name>
<evidence type="ECO:0000259" key="2">
    <source>
        <dbReference type="Pfam" id="PF13581"/>
    </source>
</evidence>
<dbReference type="RefSeq" id="WP_178378579.1">
    <property type="nucleotide sequence ID" value="NZ_FQZK01000012.1"/>
</dbReference>
<dbReference type="PANTHER" id="PTHR35526">
    <property type="entry name" value="ANTI-SIGMA-F FACTOR RSBW-RELATED"/>
    <property type="match status" value="1"/>
</dbReference>
<dbReference type="SUPFAM" id="SSF55874">
    <property type="entry name" value="ATPase domain of HSP90 chaperone/DNA topoisomerase II/histidine kinase"/>
    <property type="match status" value="1"/>
</dbReference>
<accession>A0A1M6NN56</accession>
<dbReference type="PANTHER" id="PTHR35526:SF3">
    <property type="entry name" value="ANTI-SIGMA-F FACTOR RSBW"/>
    <property type="match status" value="1"/>
</dbReference>
<dbReference type="AlphaFoldDB" id="A0A1M6NN56"/>
<gene>
    <name evidence="3" type="ORF">SAMN05421803_11222</name>
</gene>
<protein>
    <submittedName>
        <fullName evidence="3">Histidine kinase-like ATPase domain-containing protein</fullName>
    </submittedName>
</protein>
<evidence type="ECO:0000313" key="3">
    <source>
        <dbReference type="EMBL" id="SHJ97171.1"/>
    </source>
</evidence>
<dbReference type="InterPro" id="IPR050267">
    <property type="entry name" value="Anti-sigma-factor_SerPK"/>
</dbReference>
<evidence type="ECO:0000256" key="1">
    <source>
        <dbReference type="ARBA" id="ARBA00022527"/>
    </source>
</evidence>
<dbReference type="Gene3D" id="3.30.565.10">
    <property type="entry name" value="Histidine kinase-like ATPase, C-terminal domain"/>
    <property type="match status" value="1"/>
</dbReference>
<dbReference type="InterPro" id="IPR003594">
    <property type="entry name" value="HATPase_dom"/>
</dbReference>
<sequence length="139" mass="15109">MVIATAPVRQALHQARRTFPGEALTTVALARTWVESTLRTWDIAVPDMLPLVTSELVTNALTHTRSGLPGENVTLRLYAHEDRIRVAVKDAGPKPGRAPRLRPRNASSTHGRGLLLVEALCLEWGALTVGTGVYAELAR</sequence>
<feature type="domain" description="Histidine kinase/HSP90-like ATPase" evidence="2">
    <location>
        <begin position="24"/>
        <end position="121"/>
    </location>
</feature>
<dbReference type="Pfam" id="PF13581">
    <property type="entry name" value="HATPase_c_2"/>
    <property type="match status" value="1"/>
</dbReference>
<keyword evidence="3" id="KW-0808">Transferase</keyword>
<dbReference type="Proteomes" id="UP000184452">
    <property type="component" value="Unassembled WGS sequence"/>
</dbReference>
<dbReference type="InterPro" id="IPR036890">
    <property type="entry name" value="HATPase_C_sf"/>
</dbReference>
<keyword evidence="1" id="KW-0723">Serine/threonine-protein kinase</keyword>
<dbReference type="CDD" id="cd16936">
    <property type="entry name" value="HATPase_RsbW-like"/>
    <property type="match status" value="1"/>
</dbReference>
<dbReference type="GO" id="GO:0004674">
    <property type="term" value="F:protein serine/threonine kinase activity"/>
    <property type="evidence" value="ECO:0007669"/>
    <property type="project" value="UniProtKB-KW"/>
</dbReference>
<proteinExistence type="predicted"/>